<keyword evidence="2" id="KW-1185">Reference proteome</keyword>
<proteinExistence type="predicted"/>
<evidence type="ECO:0000313" key="2">
    <source>
        <dbReference type="Proteomes" id="UP000053989"/>
    </source>
</evidence>
<reference evidence="1 2" key="1">
    <citation type="submission" date="2014-04" db="EMBL/GenBank/DDBJ databases">
        <authorList>
            <consortium name="DOE Joint Genome Institute"/>
            <person name="Kuo A."/>
            <person name="Kohler A."/>
            <person name="Nagy L.G."/>
            <person name="Floudas D."/>
            <person name="Copeland A."/>
            <person name="Barry K.W."/>
            <person name="Cichocki N."/>
            <person name="Veneault-Fourrey C."/>
            <person name="LaButti K."/>
            <person name="Lindquist E.A."/>
            <person name="Lipzen A."/>
            <person name="Lundell T."/>
            <person name="Morin E."/>
            <person name="Murat C."/>
            <person name="Sun H."/>
            <person name="Tunlid A."/>
            <person name="Henrissat B."/>
            <person name="Grigoriev I.V."/>
            <person name="Hibbett D.S."/>
            <person name="Martin F."/>
            <person name="Nordberg H.P."/>
            <person name="Cantor M.N."/>
            <person name="Hua S.X."/>
        </authorList>
    </citation>
    <scope>NUCLEOTIDE SEQUENCE [LARGE SCALE GENOMIC DNA]</scope>
    <source>
        <strain evidence="1 2">Foug A</strain>
    </source>
</reference>
<dbReference type="InParanoid" id="A0A0C3EHD2"/>
<evidence type="ECO:0000313" key="1">
    <source>
        <dbReference type="EMBL" id="KIM67341.1"/>
    </source>
</evidence>
<dbReference type="AlphaFoldDB" id="A0A0C3EHD2"/>
<organism evidence="1 2">
    <name type="scientific">Scleroderma citrinum Foug A</name>
    <dbReference type="NCBI Taxonomy" id="1036808"/>
    <lineage>
        <taxon>Eukaryota</taxon>
        <taxon>Fungi</taxon>
        <taxon>Dikarya</taxon>
        <taxon>Basidiomycota</taxon>
        <taxon>Agaricomycotina</taxon>
        <taxon>Agaricomycetes</taxon>
        <taxon>Agaricomycetidae</taxon>
        <taxon>Boletales</taxon>
        <taxon>Sclerodermatineae</taxon>
        <taxon>Sclerodermataceae</taxon>
        <taxon>Scleroderma</taxon>
    </lineage>
</organism>
<dbReference type="EMBL" id="KN822013">
    <property type="protein sequence ID" value="KIM67341.1"/>
    <property type="molecule type" value="Genomic_DNA"/>
</dbReference>
<accession>A0A0C3EHD2</accession>
<dbReference type="Proteomes" id="UP000053989">
    <property type="component" value="Unassembled WGS sequence"/>
</dbReference>
<reference evidence="2" key="2">
    <citation type="submission" date="2015-01" db="EMBL/GenBank/DDBJ databases">
        <title>Evolutionary Origins and Diversification of the Mycorrhizal Mutualists.</title>
        <authorList>
            <consortium name="DOE Joint Genome Institute"/>
            <consortium name="Mycorrhizal Genomics Consortium"/>
            <person name="Kohler A."/>
            <person name="Kuo A."/>
            <person name="Nagy L.G."/>
            <person name="Floudas D."/>
            <person name="Copeland A."/>
            <person name="Barry K.W."/>
            <person name="Cichocki N."/>
            <person name="Veneault-Fourrey C."/>
            <person name="LaButti K."/>
            <person name="Lindquist E.A."/>
            <person name="Lipzen A."/>
            <person name="Lundell T."/>
            <person name="Morin E."/>
            <person name="Murat C."/>
            <person name="Riley R."/>
            <person name="Ohm R."/>
            <person name="Sun H."/>
            <person name="Tunlid A."/>
            <person name="Henrissat B."/>
            <person name="Grigoriev I.V."/>
            <person name="Hibbett D.S."/>
            <person name="Martin F."/>
        </authorList>
    </citation>
    <scope>NUCLEOTIDE SEQUENCE [LARGE SCALE GENOMIC DNA]</scope>
    <source>
        <strain evidence="2">Foug A</strain>
    </source>
</reference>
<sequence length="141" mass="16242">MPCIGTLETPRKLGSLFMCVVPDTRRYQWDPSLLVFGMILSFPRINFRVKLSHLALRIELESKSSRSFYLVDNEVLAAGCTIGEILWNVLDLISHNTTVYVRHWRCTEREIRPKIVLTSSPSAMRAMAGYESFQLEQIEHP</sequence>
<protein>
    <submittedName>
        <fullName evidence="1">Uncharacterized protein</fullName>
    </submittedName>
</protein>
<gene>
    <name evidence="1" type="ORF">SCLCIDRAFT_182463</name>
</gene>
<dbReference type="HOGENOM" id="CLU_1826431_0_0_1"/>
<name>A0A0C3EHD2_9AGAM</name>